<accession>A0A5N6NQ24</accession>
<sequence>MAGSSSNNEFPMNTLMHMIHIKLCSTNYLLWKNQMEPILNYQHLMSYVDGSSTAPPTTLPADGKTVENPAYTVWLTADQRTIILLHASLSEEAVTVIIGLLTARAIWVELETAYANPSIERAHNLRDKLSSLQKGSQSVAEFGRTFKNLSDQLAAIAQPASDHMTATPHTLNNPAPVMGNESVTFGNGNTLPITHKGHLTLNNTLHLNNVLVVPNITKNLLSISKLTHDNSVDVILSHPFFSI</sequence>
<dbReference type="PANTHER" id="PTHR47481:SF3">
    <property type="entry name" value="GAG-POLYPEPTIDE OF LTR COPIA-TYPE-RELATED"/>
    <property type="match status" value="1"/>
</dbReference>
<comment type="caution">
    <text evidence="2">The sequence shown here is derived from an EMBL/GenBank/DDBJ whole genome shotgun (WGS) entry which is preliminary data.</text>
</comment>
<proteinExistence type="predicted"/>
<dbReference type="Pfam" id="PF22936">
    <property type="entry name" value="Pol_BBD"/>
    <property type="match status" value="1"/>
</dbReference>
<evidence type="ECO:0000259" key="1">
    <source>
        <dbReference type="Pfam" id="PF22936"/>
    </source>
</evidence>
<feature type="domain" description="Retrovirus-related Pol polyprotein from transposon TNT 1-94-like beta-barrel" evidence="1">
    <location>
        <begin position="160"/>
        <end position="229"/>
    </location>
</feature>
<evidence type="ECO:0000313" key="3">
    <source>
        <dbReference type="Proteomes" id="UP000326396"/>
    </source>
</evidence>
<dbReference type="PANTHER" id="PTHR47481">
    <property type="match status" value="1"/>
</dbReference>
<dbReference type="InterPro" id="IPR054722">
    <property type="entry name" value="PolX-like_BBD"/>
</dbReference>
<dbReference type="AlphaFoldDB" id="A0A5N6NQ24"/>
<keyword evidence="3" id="KW-1185">Reference proteome</keyword>
<protein>
    <recommendedName>
        <fullName evidence="1">Retrovirus-related Pol polyprotein from transposon TNT 1-94-like beta-barrel domain-containing protein</fullName>
    </recommendedName>
</protein>
<dbReference type="OrthoDB" id="1845088at2759"/>
<organism evidence="2 3">
    <name type="scientific">Mikania micrantha</name>
    <name type="common">bitter vine</name>
    <dbReference type="NCBI Taxonomy" id="192012"/>
    <lineage>
        <taxon>Eukaryota</taxon>
        <taxon>Viridiplantae</taxon>
        <taxon>Streptophyta</taxon>
        <taxon>Embryophyta</taxon>
        <taxon>Tracheophyta</taxon>
        <taxon>Spermatophyta</taxon>
        <taxon>Magnoliopsida</taxon>
        <taxon>eudicotyledons</taxon>
        <taxon>Gunneridae</taxon>
        <taxon>Pentapetalae</taxon>
        <taxon>asterids</taxon>
        <taxon>campanulids</taxon>
        <taxon>Asterales</taxon>
        <taxon>Asteraceae</taxon>
        <taxon>Asteroideae</taxon>
        <taxon>Heliantheae alliance</taxon>
        <taxon>Eupatorieae</taxon>
        <taxon>Mikania</taxon>
    </lineage>
</organism>
<dbReference type="Proteomes" id="UP000326396">
    <property type="component" value="Linkage Group LG18"/>
</dbReference>
<gene>
    <name evidence="2" type="ORF">E3N88_19261</name>
</gene>
<reference evidence="2 3" key="1">
    <citation type="submission" date="2019-05" db="EMBL/GenBank/DDBJ databases">
        <title>Mikania micrantha, genome provides insights into the molecular mechanism of rapid growth.</title>
        <authorList>
            <person name="Liu B."/>
        </authorList>
    </citation>
    <scope>NUCLEOTIDE SEQUENCE [LARGE SCALE GENOMIC DNA]</scope>
    <source>
        <strain evidence="2">NLD-2019</strain>
        <tissue evidence="2">Leaf</tissue>
    </source>
</reference>
<dbReference type="EMBL" id="SZYD01000010">
    <property type="protein sequence ID" value="KAD4982590.1"/>
    <property type="molecule type" value="Genomic_DNA"/>
</dbReference>
<evidence type="ECO:0000313" key="2">
    <source>
        <dbReference type="EMBL" id="KAD4982590.1"/>
    </source>
</evidence>
<name>A0A5N6NQ24_9ASTR</name>